<evidence type="ECO:0000313" key="7">
    <source>
        <dbReference type="EMBL" id="KTB44448.1"/>
    </source>
</evidence>
<dbReference type="SUPFAM" id="SSF48264">
    <property type="entry name" value="Cytochrome P450"/>
    <property type="match status" value="1"/>
</dbReference>
<dbReference type="InterPro" id="IPR036396">
    <property type="entry name" value="Cyt_P450_sf"/>
</dbReference>
<gene>
    <name evidence="7" type="ORF">WG66_2963</name>
</gene>
<dbReference type="Gene3D" id="1.10.630.10">
    <property type="entry name" value="Cytochrome P450"/>
    <property type="match status" value="1"/>
</dbReference>
<dbReference type="InterPro" id="IPR002403">
    <property type="entry name" value="Cyt_P450_E_grp-IV"/>
</dbReference>
<dbReference type="GO" id="GO:0004497">
    <property type="term" value="F:monooxygenase activity"/>
    <property type="evidence" value="ECO:0007669"/>
    <property type="project" value="InterPro"/>
</dbReference>
<evidence type="ECO:0000256" key="3">
    <source>
        <dbReference type="ARBA" id="ARBA00022723"/>
    </source>
</evidence>
<comment type="similarity">
    <text evidence="2">Belongs to the cytochrome P450 family.</text>
</comment>
<dbReference type="eggNOG" id="KOG0156">
    <property type="taxonomic scope" value="Eukaryota"/>
</dbReference>
<accession>A0A0W0G7B5</accession>
<dbReference type="EMBL" id="LATX01000923">
    <property type="protein sequence ID" value="KTB44448.1"/>
    <property type="molecule type" value="Genomic_DNA"/>
</dbReference>
<dbReference type="Pfam" id="PF00067">
    <property type="entry name" value="p450"/>
    <property type="match status" value="1"/>
</dbReference>
<reference evidence="7 8" key="1">
    <citation type="submission" date="2015-12" db="EMBL/GenBank/DDBJ databases">
        <title>Draft genome sequence of Moniliophthora roreri, the causal agent of frosty pod rot of cacao.</title>
        <authorList>
            <person name="Aime M.C."/>
            <person name="Diaz-Valderrama J.R."/>
            <person name="Kijpornyongpan T."/>
            <person name="Phillips-Mora W."/>
        </authorList>
    </citation>
    <scope>NUCLEOTIDE SEQUENCE [LARGE SCALE GENOMIC DNA]</scope>
    <source>
        <strain evidence="7 8">MCA 2952</strain>
    </source>
</reference>
<evidence type="ECO:0000256" key="2">
    <source>
        <dbReference type="ARBA" id="ARBA00010617"/>
    </source>
</evidence>
<keyword evidence="4" id="KW-0560">Oxidoreductase</keyword>
<sequence length="507" mass="57975">MLQPIALAICTLVSVVLLTSISRYRARMAKLDAIPTVGNRGFFSSYISAYKFVKNASTIMQEGYNRYPDSVFKVPLLDRWVVVISGTEMIKDIQNATDRQLSLRAAMQEMFHTKLIFGSSLLDKPYHIEVIRSTLTRSIGLKASDVYDEMVAAFNDEIPESTDWTKVHALHKVLNIVCRASNRLFVGLPLCRNEEWKALNIEFTRLVFTNTQTINLFPKFIQPVVGWYLNPRRVAFARASKHIRPIIVNRLEKFKELGYEWDAPASISNLKDDLLTWLIKAVNAKKEAVDVDDLIHRILMTNMAAIHTTSMAFTHALFNLMLRPELIKSLRDEVEHIIQDEGWTKTAMGKMRLLDSFLKESQRVSNSSPGGLFRIPLHDFTFSNGTVVPAGTLMMTCRQAIHFDDINYPNASEFDAFRSYREREKEGESLKHQMVTPEAGYLTFGAGKLACPGRFFAVNELKFLVSHTLLHYDIRFDEEDEKPRTNFFGARVVPDAKTKVMFRKRSV</sequence>
<proteinExistence type="inferred from homology"/>
<dbReference type="GO" id="GO:0005506">
    <property type="term" value="F:iron ion binding"/>
    <property type="evidence" value="ECO:0007669"/>
    <property type="project" value="InterPro"/>
</dbReference>
<evidence type="ECO:0008006" key="9">
    <source>
        <dbReference type="Google" id="ProtNLM"/>
    </source>
</evidence>
<evidence type="ECO:0000256" key="5">
    <source>
        <dbReference type="ARBA" id="ARBA00023004"/>
    </source>
</evidence>
<dbReference type="AlphaFoldDB" id="A0A0W0G7B5"/>
<feature type="binding site" description="axial binding residue" evidence="6">
    <location>
        <position position="451"/>
    </location>
    <ligand>
        <name>heme</name>
        <dbReference type="ChEBI" id="CHEBI:30413"/>
    </ligand>
    <ligandPart>
        <name>Fe</name>
        <dbReference type="ChEBI" id="CHEBI:18248"/>
    </ligandPart>
</feature>
<organism evidence="7 8">
    <name type="scientific">Moniliophthora roreri</name>
    <name type="common">Frosty pod rot fungus</name>
    <name type="synonym">Monilia roreri</name>
    <dbReference type="NCBI Taxonomy" id="221103"/>
    <lineage>
        <taxon>Eukaryota</taxon>
        <taxon>Fungi</taxon>
        <taxon>Dikarya</taxon>
        <taxon>Basidiomycota</taxon>
        <taxon>Agaricomycotina</taxon>
        <taxon>Agaricomycetes</taxon>
        <taxon>Agaricomycetidae</taxon>
        <taxon>Agaricales</taxon>
        <taxon>Marasmiineae</taxon>
        <taxon>Marasmiaceae</taxon>
        <taxon>Moniliophthora</taxon>
    </lineage>
</organism>
<protein>
    <recommendedName>
        <fullName evidence="9">Cytochrome p450</fullName>
    </recommendedName>
</protein>
<name>A0A0W0G7B5_MONRR</name>
<keyword evidence="5 6" id="KW-0408">Iron</keyword>
<evidence type="ECO:0000313" key="8">
    <source>
        <dbReference type="Proteomes" id="UP000054988"/>
    </source>
</evidence>
<dbReference type="InterPro" id="IPR001128">
    <property type="entry name" value="Cyt_P450"/>
</dbReference>
<comment type="cofactor">
    <cofactor evidence="1 6">
        <name>heme</name>
        <dbReference type="ChEBI" id="CHEBI:30413"/>
    </cofactor>
</comment>
<keyword evidence="6" id="KW-0349">Heme</keyword>
<evidence type="ECO:0000256" key="1">
    <source>
        <dbReference type="ARBA" id="ARBA00001971"/>
    </source>
</evidence>
<evidence type="ECO:0000256" key="6">
    <source>
        <dbReference type="PIRSR" id="PIRSR602403-1"/>
    </source>
</evidence>
<dbReference type="PANTHER" id="PTHR46206">
    <property type="entry name" value="CYTOCHROME P450"/>
    <property type="match status" value="1"/>
</dbReference>
<evidence type="ECO:0000256" key="4">
    <source>
        <dbReference type="ARBA" id="ARBA00023002"/>
    </source>
</evidence>
<dbReference type="Proteomes" id="UP000054988">
    <property type="component" value="Unassembled WGS sequence"/>
</dbReference>
<dbReference type="CDD" id="cd11041">
    <property type="entry name" value="CYP503A1-like"/>
    <property type="match status" value="1"/>
</dbReference>
<keyword evidence="3 6" id="KW-0479">Metal-binding</keyword>
<dbReference type="GO" id="GO:0016705">
    <property type="term" value="F:oxidoreductase activity, acting on paired donors, with incorporation or reduction of molecular oxygen"/>
    <property type="evidence" value="ECO:0007669"/>
    <property type="project" value="InterPro"/>
</dbReference>
<dbReference type="PRINTS" id="PR00465">
    <property type="entry name" value="EP450IV"/>
</dbReference>
<comment type="caution">
    <text evidence="7">The sequence shown here is derived from an EMBL/GenBank/DDBJ whole genome shotgun (WGS) entry which is preliminary data.</text>
</comment>
<dbReference type="GO" id="GO:0020037">
    <property type="term" value="F:heme binding"/>
    <property type="evidence" value="ECO:0007669"/>
    <property type="project" value="InterPro"/>
</dbReference>